<dbReference type="EMBL" id="BLPF01000002">
    <property type="protein sequence ID" value="GFJ81549.1"/>
    <property type="molecule type" value="Genomic_DNA"/>
</dbReference>
<dbReference type="GO" id="GO:0003700">
    <property type="term" value="F:DNA-binding transcription factor activity"/>
    <property type="evidence" value="ECO:0007669"/>
    <property type="project" value="InterPro"/>
</dbReference>
<evidence type="ECO:0000313" key="3">
    <source>
        <dbReference type="EMBL" id="GFJ81549.1"/>
    </source>
</evidence>
<name>A0A6V8KHG9_9ACTN</name>
<dbReference type="PROSITE" id="PS51062">
    <property type="entry name" value="RUNT"/>
    <property type="match status" value="1"/>
</dbReference>
<dbReference type="NCBIfam" id="TIGR02913">
    <property type="entry name" value="HAF_rpt"/>
    <property type="match status" value="1"/>
</dbReference>
<protein>
    <recommendedName>
        <fullName evidence="2">Runt domain-containing protein</fullName>
    </recommendedName>
</protein>
<sequence>MTSDDDRGAKAVRALMARVELPPSRLDIDRAVRTGRRGRRWRQILTAAGAAATVAVGSGAVVAGVGAPQGPDRPVVTPSPTATPVACTVTVLPAPEGYRPVSLVAADATGRHLVGNALQDGTEKVRVVVWVDESPTTFEVPGAGPFTDPTDVNSAGTVVGGASGTASGRTFAWSYRNGTVTKLPNPSGYRAGGPAFINERGDIAAPASGATGLAVVVWPASAPDRPRVFPTSFADLDLADIAEDGTVVGSVGADDPRGFAVTGNGGTPYAWPPDGVGRELAVPAGWDGGLPRGVHGDWVLGSVYASATTRDRPFGATFAPARWRLSTGEVELRSAITADSMMPIVDAVTETGWMSVQLSEQKTALLGPDGQVLFPRNRDGVEAARAQAAWVGDGGRTIVANSDFAPDFRRPAKWRCEAG</sequence>
<dbReference type="GO" id="GO:0003677">
    <property type="term" value="F:DNA binding"/>
    <property type="evidence" value="ECO:0007669"/>
    <property type="project" value="InterPro"/>
</dbReference>
<dbReference type="InterPro" id="IPR014262">
    <property type="entry name" value="HAF_rpt"/>
</dbReference>
<gene>
    <name evidence="3" type="ORF">Phou_057290</name>
</gene>
<keyword evidence="1" id="KW-0812">Transmembrane</keyword>
<reference evidence="3 4" key="1">
    <citation type="submission" date="2020-03" db="EMBL/GenBank/DDBJ databases">
        <title>Whole genome shotgun sequence of Phytohabitans houttuyneae NBRC 108639.</title>
        <authorList>
            <person name="Komaki H."/>
            <person name="Tamura T."/>
        </authorList>
    </citation>
    <scope>NUCLEOTIDE SEQUENCE [LARGE SCALE GENOMIC DNA]</scope>
    <source>
        <strain evidence="3 4">NBRC 108639</strain>
    </source>
</reference>
<dbReference type="Proteomes" id="UP000482800">
    <property type="component" value="Unassembled WGS sequence"/>
</dbReference>
<comment type="caution">
    <text evidence="3">The sequence shown here is derived from an EMBL/GenBank/DDBJ whole genome shotgun (WGS) entry which is preliminary data.</text>
</comment>
<dbReference type="RefSeq" id="WP_173060938.1">
    <property type="nucleotide sequence ID" value="NZ_BAABGO010000023.1"/>
</dbReference>
<proteinExistence type="predicted"/>
<organism evidence="3 4">
    <name type="scientific">Phytohabitans houttuyneae</name>
    <dbReference type="NCBI Taxonomy" id="1076126"/>
    <lineage>
        <taxon>Bacteria</taxon>
        <taxon>Bacillati</taxon>
        <taxon>Actinomycetota</taxon>
        <taxon>Actinomycetes</taxon>
        <taxon>Micromonosporales</taxon>
        <taxon>Micromonosporaceae</taxon>
    </lineage>
</organism>
<accession>A0A6V8KHG9</accession>
<keyword evidence="4" id="KW-1185">Reference proteome</keyword>
<keyword evidence="1" id="KW-1133">Transmembrane helix</keyword>
<evidence type="ECO:0000313" key="4">
    <source>
        <dbReference type="Proteomes" id="UP000482800"/>
    </source>
</evidence>
<evidence type="ECO:0000259" key="2">
    <source>
        <dbReference type="PROSITE" id="PS51062"/>
    </source>
</evidence>
<feature type="domain" description="Runt" evidence="2">
    <location>
        <begin position="1"/>
        <end position="73"/>
    </location>
</feature>
<dbReference type="InterPro" id="IPR013524">
    <property type="entry name" value="Runt_dom"/>
</dbReference>
<feature type="transmembrane region" description="Helical" evidence="1">
    <location>
        <begin position="44"/>
        <end position="67"/>
    </location>
</feature>
<keyword evidence="1" id="KW-0472">Membrane</keyword>
<dbReference type="AlphaFoldDB" id="A0A6V8KHG9"/>
<reference evidence="3 4" key="2">
    <citation type="submission" date="2020-03" db="EMBL/GenBank/DDBJ databases">
        <authorList>
            <person name="Ichikawa N."/>
            <person name="Kimura A."/>
            <person name="Kitahashi Y."/>
            <person name="Uohara A."/>
        </authorList>
    </citation>
    <scope>NUCLEOTIDE SEQUENCE [LARGE SCALE GENOMIC DNA]</scope>
    <source>
        <strain evidence="3 4">NBRC 108639</strain>
    </source>
</reference>
<evidence type="ECO:0000256" key="1">
    <source>
        <dbReference type="SAM" id="Phobius"/>
    </source>
</evidence>